<dbReference type="EMBL" id="PDWW01000009">
    <property type="protein sequence ID" value="KAF1725481.1"/>
    <property type="molecule type" value="Genomic_DNA"/>
</dbReference>
<comment type="caution">
    <text evidence="6">The sequence shown here is derived from an EMBL/GenBank/DDBJ whole genome shotgun (WGS) entry which is preliminary data.</text>
</comment>
<feature type="compositionally biased region" description="Polar residues" evidence="4">
    <location>
        <begin position="9"/>
        <end position="18"/>
    </location>
</feature>
<dbReference type="PRINTS" id="PR00038">
    <property type="entry name" value="HTHLUXR"/>
</dbReference>
<dbReference type="Gene3D" id="1.10.10.10">
    <property type="entry name" value="Winged helix-like DNA-binding domain superfamily/Winged helix DNA-binding domain"/>
    <property type="match status" value="1"/>
</dbReference>
<name>A0ABQ6ZHT3_9GAMM</name>
<evidence type="ECO:0000256" key="2">
    <source>
        <dbReference type="ARBA" id="ARBA00023125"/>
    </source>
</evidence>
<dbReference type="Gene3D" id="1.25.40.10">
    <property type="entry name" value="Tetratricopeptide repeat domain"/>
    <property type="match status" value="1"/>
</dbReference>
<dbReference type="Pfam" id="PF25873">
    <property type="entry name" value="WHD_MalT"/>
    <property type="match status" value="1"/>
</dbReference>
<reference evidence="6 7" key="1">
    <citation type="submission" date="2017-10" db="EMBL/GenBank/DDBJ databases">
        <title>Whole genome sequencing of members of genus Pseudoxanthomonas.</title>
        <authorList>
            <person name="Kumar S."/>
            <person name="Bansal K."/>
            <person name="Kaur A."/>
            <person name="Patil P."/>
            <person name="Sharma S."/>
            <person name="Patil P.B."/>
        </authorList>
    </citation>
    <scope>NUCLEOTIDE SEQUENCE [LARGE SCALE GENOMIC DNA]</scope>
    <source>
        <strain evidence="6 7">DSM 17109</strain>
    </source>
</reference>
<dbReference type="Proteomes" id="UP000781710">
    <property type="component" value="Unassembled WGS sequence"/>
</dbReference>
<proteinExistence type="predicted"/>
<dbReference type="CDD" id="cd06170">
    <property type="entry name" value="LuxR_C_like"/>
    <property type="match status" value="1"/>
</dbReference>
<accession>A0ABQ6ZHT3</accession>
<dbReference type="InterPro" id="IPR016032">
    <property type="entry name" value="Sig_transdc_resp-reg_C-effctor"/>
</dbReference>
<dbReference type="SUPFAM" id="SSF52540">
    <property type="entry name" value="P-loop containing nucleoside triphosphate hydrolases"/>
    <property type="match status" value="1"/>
</dbReference>
<protein>
    <recommendedName>
        <fullName evidence="5">HTH luxR-type domain-containing protein</fullName>
    </recommendedName>
</protein>
<evidence type="ECO:0000313" key="7">
    <source>
        <dbReference type="Proteomes" id="UP000781710"/>
    </source>
</evidence>
<dbReference type="InterPro" id="IPR036388">
    <property type="entry name" value="WH-like_DNA-bd_sf"/>
</dbReference>
<dbReference type="InterPro" id="IPR027417">
    <property type="entry name" value="P-loop_NTPase"/>
</dbReference>
<keyword evidence="3" id="KW-0804">Transcription</keyword>
<evidence type="ECO:0000259" key="5">
    <source>
        <dbReference type="PROSITE" id="PS50043"/>
    </source>
</evidence>
<dbReference type="PANTHER" id="PTHR44688">
    <property type="entry name" value="DNA-BINDING TRANSCRIPTIONAL ACTIVATOR DEVR_DOSR"/>
    <property type="match status" value="1"/>
</dbReference>
<dbReference type="SMART" id="SM00421">
    <property type="entry name" value="HTH_LUXR"/>
    <property type="match status" value="1"/>
</dbReference>
<evidence type="ECO:0000256" key="3">
    <source>
        <dbReference type="ARBA" id="ARBA00023163"/>
    </source>
</evidence>
<dbReference type="InterPro" id="IPR041617">
    <property type="entry name" value="TPR_MalT"/>
</dbReference>
<dbReference type="PROSITE" id="PS50043">
    <property type="entry name" value="HTH_LUXR_2"/>
    <property type="match status" value="1"/>
</dbReference>
<keyword evidence="2" id="KW-0238">DNA-binding</keyword>
<dbReference type="InterPro" id="IPR000792">
    <property type="entry name" value="Tscrpt_reg_LuxR_C"/>
</dbReference>
<evidence type="ECO:0000313" key="6">
    <source>
        <dbReference type="EMBL" id="KAF1725481.1"/>
    </source>
</evidence>
<evidence type="ECO:0000256" key="1">
    <source>
        <dbReference type="ARBA" id="ARBA00023015"/>
    </source>
</evidence>
<feature type="region of interest" description="Disordered" evidence="4">
    <location>
        <begin position="1"/>
        <end position="66"/>
    </location>
</feature>
<dbReference type="InterPro" id="IPR011990">
    <property type="entry name" value="TPR-like_helical_dom_sf"/>
</dbReference>
<keyword evidence="7" id="KW-1185">Reference proteome</keyword>
<keyword evidence="1" id="KW-0805">Transcription regulation</keyword>
<dbReference type="InterPro" id="IPR059106">
    <property type="entry name" value="WHD_MalT"/>
</dbReference>
<feature type="domain" description="HTH luxR-type" evidence="5">
    <location>
        <begin position="900"/>
        <end position="965"/>
    </location>
</feature>
<dbReference type="PANTHER" id="PTHR44688:SF16">
    <property type="entry name" value="DNA-BINDING TRANSCRIPTIONAL ACTIVATOR DEVR_DOSR"/>
    <property type="match status" value="1"/>
</dbReference>
<gene>
    <name evidence="6" type="ORF">CSC78_08430</name>
</gene>
<dbReference type="Gene3D" id="3.40.50.300">
    <property type="entry name" value="P-loop containing nucleotide triphosphate hydrolases"/>
    <property type="match status" value="1"/>
</dbReference>
<dbReference type="Pfam" id="PF00196">
    <property type="entry name" value="GerE"/>
    <property type="match status" value="1"/>
</dbReference>
<dbReference type="Pfam" id="PF17874">
    <property type="entry name" value="TPR_MalT"/>
    <property type="match status" value="1"/>
</dbReference>
<organism evidence="6 7">
    <name type="scientific">Pseudoxanthomonas japonensis</name>
    <dbReference type="NCBI Taxonomy" id="69284"/>
    <lineage>
        <taxon>Bacteria</taxon>
        <taxon>Pseudomonadati</taxon>
        <taxon>Pseudomonadota</taxon>
        <taxon>Gammaproteobacteria</taxon>
        <taxon>Lysobacterales</taxon>
        <taxon>Lysobacteraceae</taxon>
        <taxon>Pseudoxanthomonas</taxon>
    </lineage>
</organism>
<sequence length="968" mass="106362">MRSRRKRSTVPQSAPSHVSHSRRTLHRERIATATCRRSTTGRRLSPHQGRTREGMAMPPGASHILSTKLRPPTQLADAIDRPRLTARLVRELPKVVLVTAAAGFGKTTLIAQCHKLMGDQAVWLSLDRNDQDPFVFLRHLIAGFNRARPVISLATESFVEGRAATVDKDEVTLRIANDLDRLEEDRVLFLDDYYLAETPEFNDLVHCLIERSSARLHVVITSRAIPGLPIARYRARNAMREVGTRELTFNRTEAHALLVQAHRLNLAPRELDLLLRHTEGWGAGLHLASLFLKDSRDPKDALHGLSGDTRDIADYLAAEVVQRQPPDVQRFLLHTAILDRMNADICNALLGRDDAQAMLERIEALGLFLLPLDARRHWYRYHHLFRDFLRAQLKRLHPAAVPALYRSASTWFAQAGLQEEAVNMALDADDYDHAAHLVEQFAIDMIKHGHVPQVARWIQRFPAYVLEQNPRLPLYQCWAVAHMAQVHQAEHLLRRVEGAVDTLSAGSADARDMLHAEIHTLRAIVALMADDIERTEALSALRLPDTPDYQFLSGCLNNVAGLAALARSDFAQAIVSAERAGHFHADSGCVYGVCYSRCIIGLTHVAQGRLSEGRRHFLGAREVAVQGSGARSFNAAMPRVLIAMLDYEADALDAAYAILEEDLPLVDECAYVDIRTGGFLAMAGVLGARGQTHAALAYLDQAVTINVEAAFERTCALAHGESIRLRLAAGDVAGARRFARHTGIDDAIVLPTAWSRLPALRATSQCRLLIAEGQAAAAIAPLQALIVLAQAADRRAREIQLLSLLIVAFVQTRQQDAAFVAARRVLRLGAEEGFIRSILDQGSAAGETFAAFARDKASVAHLPPVEADYLARICASGGTGEAVGDDAVPFAPGATTSFVVNGITESLTHREIRVLRLLADGASNTQIGASLFISVNTVRWHVANILSKLHVENRTQAAATAHLLRLVD</sequence>
<evidence type="ECO:0000256" key="4">
    <source>
        <dbReference type="SAM" id="MobiDB-lite"/>
    </source>
</evidence>
<dbReference type="InterPro" id="IPR003593">
    <property type="entry name" value="AAA+_ATPase"/>
</dbReference>
<dbReference type="PROSITE" id="PS00622">
    <property type="entry name" value="HTH_LUXR_1"/>
    <property type="match status" value="1"/>
</dbReference>
<dbReference type="SMART" id="SM00382">
    <property type="entry name" value="AAA"/>
    <property type="match status" value="1"/>
</dbReference>
<dbReference type="SUPFAM" id="SSF46894">
    <property type="entry name" value="C-terminal effector domain of the bipartite response regulators"/>
    <property type="match status" value="1"/>
</dbReference>